<evidence type="ECO:0000256" key="2">
    <source>
        <dbReference type="SAM" id="Phobius"/>
    </source>
</evidence>
<protein>
    <submittedName>
        <fullName evidence="3">Uncharacterized protein</fullName>
    </submittedName>
</protein>
<dbReference type="RefSeq" id="WP_376773941.1">
    <property type="nucleotide sequence ID" value="NZ_JACBZD010000001.1"/>
</dbReference>
<dbReference type="NCBIfam" id="NF038403">
    <property type="entry name" value="perm_prefix_1"/>
    <property type="match status" value="1"/>
</dbReference>
<reference evidence="3 4" key="1">
    <citation type="submission" date="2020-07" db="EMBL/GenBank/DDBJ databases">
        <title>Sequencing the genomes of 1000 actinobacteria strains.</title>
        <authorList>
            <person name="Klenk H.-P."/>
        </authorList>
    </citation>
    <scope>NUCLEOTIDE SEQUENCE [LARGE SCALE GENOMIC DNA]</scope>
    <source>
        <strain evidence="3 4">DSM 42178</strain>
    </source>
</reference>
<keyword evidence="2" id="KW-0812">Transmembrane</keyword>
<proteinExistence type="predicted"/>
<keyword evidence="2" id="KW-0472">Membrane</keyword>
<feature type="transmembrane region" description="Helical" evidence="2">
    <location>
        <begin position="136"/>
        <end position="163"/>
    </location>
</feature>
<accession>A0A852ZV44</accession>
<sequence length="245" mass="25334">MNATGRHPADCADPDPGFDAAPVGHQDPIEEYVAELSAALRGPARAKARMVGEIRDGLTDTVAALAGTGMPYRYAAQEAVREFGTPDELVSSCQRELTIAQTRRTARVVAVSVPLLIACWHLIGTSDHDPGWQQRLLAAHLAGVAAIAATLAAVTLTATGTLARWLPTPNRLPLAVAWTGTTAAVAMAVASLALAIVSALATNWPLTALAGAITAVSHAVVAASARACRECARWPLTGPAVSRPS</sequence>
<dbReference type="InterPro" id="IPR047928">
    <property type="entry name" value="Perm_prefix_1"/>
</dbReference>
<keyword evidence="2" id="KW-1133">Transmembrane helix</keyword>
<evidence type="ECO:0000256" key="1">
    <source>
        <dbReference type="SAM" id="MobiDB-lite"/>
    </source>
</evidence>
<feature type="transmembrane region" description="Helical" evidence="2">
    <location>
        <begin position="175"/>
        <end position="200"/>
    </location>
</feature>
<gene>
    <name evidence="3" type="ORF">FHU37_002738</name>
</gene>
<dbReference type="Proteomes" id="UP000567795">
    <property type="component" value="Unassembled WGS sequence"/>
</dbReference>
<feature type="transmembrane region" description="Helical" evidence="2">
    <location>
        <begin position="206"/>
        <end position="225"/>
    </location>
</feature>
<dbReference type="Pfam" id="PF22564">
    <property type="entry name" value="HAAS"/>
    <property type="match status" value="1"/>
</dbReference>
<feature type="transmembrane region" description="Helical" evidence="2">
    <location>
        <begin position="105"/>
        <end position="124"/>
    </location>
</feature>
<name>A0A852ZV44_9ACTN</name>
<evidence type="ECO:0000313" key="4">
    <source>
        <dbReference type="Proteomes" id="UP000567795"/>
    </source>
</evidence>
<organism evidence="3 4">
    <name type="scientific">Allostreptomyces psammosilenae</name>
    <dbReference type="NCBI Taxonomy" id="1892865"/>
    <lineage>
        <taxon>Bacteria</taxon>
        <taxon>Bacillati</taxon>
        <taxon>Actinomycetota</taxon>
        <taxon>Actinomycetes</taxon>
        <taxon>Kitasatosporales</taxon>
        <taxon>Streptomycetaceae</taxon>
        <taxon>Allostreptomyces</taxon>
    </lineage>
</organism>
<evidence type="ECO:0000313" key="3">
    <source>
        <dbReference type="EMBL" id="NYI05795.1"/>
    </source>
</evidence>
<comment type="caution">
    <text evidence="3">The sequence shown here is derived from an EMBL/GenBank/DDBJ whole genome shotgun (WGS) entry which is preliminary data.</text>
</comment>
<dbReference type="AlphaFoldDB" id="A0A852ZV44"/>
<feature type="region of interest" description="Disordered" evidence="1">
    <location>
        <begin position="1"/>
        <end position="20"/>
    </location>
</feature>
<dbReference type="EMBL" id="JACBZD010000001">
    <property type="protein sequence ID" value="NYI05795.1"/>
    <property type="molecule type" value="Genomic_DNA"/>
</dbReference>
<keyword evidence="4" id="KW-1185">Reference proteome</keyword>